<organism evidence="2 3">
    <name type="scientific">Coemansia interrupta</name>
    <dbReference type="NCBI Taxonomy" id="1126814"/>
    <lineage>
        <taxon>Eukaryota</taxon>
        <taxon>Fungi</taxon>
        <taxon>Fungi incertae sedis</taxon>
        <taxon>Zoopagomycota</taxon>
        <taxon>Kickxellomycotina</taxon>
        <taxon>Kickxellomycetes</taxon>
        <taxon>Kickxellales</taxon>
        <taxon>Kickxellaceae</taxon>
        <taxon>Coemansia</taxon>
    </lineage>
</organism>
<feature type="region of interest" description="Disordered" evidence="1">
    <location>
        <begin position="327"/>
        <end position="363"/>
    </location>
</feature>
<keyword evidence="3" id="KW-1185">Reference proteome</keyword>
<dbReference type="AlphaFoldDB" id="A0A9W8HH81"/>
<dbReference type="InterPro" id="IPR018608">
    <property type="entry name" value="Gti1/Pac2"/>
</dbReference>
<feature type="compositionally biased region" description="Polar residues" evidence="1">
    <location>
        <begin position="335"/>
        <end position="363"/>
    </location>
</feature>
<proteinExistence type="predicted"/>
<gene>
    <name evidence="2" type="primary">PTH2_3</name>
    <name evidence="2" type="ORF">GGI15_002096</name>
</gene>
<accession>A0A9W8HH81</accession>
<feature type="region of interest" description="Disordered" evidence="1">
    <location>
        <begin position="228"/>
        <end position="259"/>
    </location>
</feature>
<feature type="compositionally biased region" description="Polar residues" evidence="1">
    <location>
        <begin position="243"/>
        <end position="253"/>
    </location>
</feature>
<dbReference type="PANTHER" id="PTHR28027:SF1">
    <property type="entry name" value="CAMP INDEPENDENT REGULATORY PROTEIN (AFU_ORTHOLOGUE AFUA_3G09640)"/>
    <property type="match status" value="1"/>
</dbReference>
<comment type="caution">
    <text evidence="2">The sequence shown here is derived from an EMBL/GenBank/DDBJ whole genome shotgun (WGS) entry which is preliminary data.</text>
</comment>
<reference evidence="2" key="1">
    <citation type="submission" date="2022-07" db="EMBL/GenBank/DDBJ databases">
        <title>Phylogenomic reconstructions and comparative analyses of Kickxellomycotina fungi.</title>
        <authorList>
            <person name="Reynolds N.K."/>
            <person name="Stajich J.E."/>
            <person name="Barry K."/>
            <person name="Grigoriev I.V."/>
            <person name="Crous P."/>
            <person name="Smith M.E."/>
        </authorList>
    </citation>
    <scope>NUCLEOTIDE SEQUENCE</scope>
    <source>
        <strain evidence="2">BCRC 34489</strain>
    </source>
</reference>
<dbReference type="Pfam" id="PF09729">
    <property type="entry name" value="Gti1_Pac2"/>
    <property type="match status" value="1"/>
</dbReference>
<protein>
    <submittedName>
        <fullName evidence="2">Gluconate transport-inducing protein</fullName>
    </submittedName>
</protein>
<dbReference type="Proteomes" id="UP001140172">
    <property type="component" value="Unassembled WGS sequence"/>
</dbReference>
<evidence type="ECO:0000313" key="2">
    <source>
        <dbReference type="EMBL" id="KAJ2784942.1"/>
    </source>
</evidence>
<dbReference type="EMBL" id="JANBUM010000101">
    <property type="protein sequence ID" value="KAJ2784942.1"/>
    <property type="molecule type" value="Genomic_DNA"/>
</dbReference>
<evidence type="ECO:0000256" key="1">
    <source>
        <dbReference type="SAM" id="MobiDB-lite"/>
    </source>
</evidence>
<dbReference type="OrthoDB" id="5572844at2759"/>
<dbReference type="PANTHER" id="PTHR28027">
    <property type="entry name" value="TRANSCRIPTIONAL REGULATOR MIT1"/>
    <property type="match status" value="1"/>
</dbReference>
<evidence type="ECO:0000313" key="3">
    <source>
        <dbReference type="Proteomes" id="UP001140172"/>
    </source>
</evidence>
<dbReference type="GO" id="GO:0003677">
    <property type="term" value="F:DNA binding"/>
    <property type="evidence" value="ECO:0007669"/>
    <property type="project" value="TreeGrafter"/>
</dbReference>
<sequence>MPVSTYTGYVDTTEDALLIFEACRLNVLPRRTRRLAESERKYVESGSVFVWDETESGIRRWTDGRRWSPSRVSGCFLVYSELESKLSTLTTDVPLEDGLIKKSLSLYTTENDKLHLVCYYRKSDLPRLQMPSDDPALSHIQISHSLYPAVIPSMLHTLPVRQTQTMSGSSGGKRRSSVTLATLPVNVRHAISMQQVQRRLTVGNNESVAETRLMDHSDRPLIHSMASAGLPPDPQQHMVHPQFSPTSAISSRRGSVRTMPDNTGNLRTSILQGVGNQGLAASRISTTGTVDADEQPLSALSLGQPTSKMQHAASSSFRSLSHPFLLDNSDLPPITGSSTAPGSRRNTMYSSEKNQQVPEGNSEQFKLPPISELLTIANRQPNSLVSAMSPHQGGGTRSEKARMRYAEQPWSRRPQAAATADVFGLSGYSIG</sequence>
<name>A0A9W8HH81_9FUNG</name>